<dbReference type="GO" id="GO:0017171">
    <property type="term" value="F:serine hydrolase activity"/>
    <property type="evidence" value="ECO:0007669"/>
    <property type="project" value="TreeGrafter"/>
</dbReference>
<evidence type="ECO:0000256" key="1">
    <source>
        <dbReference type="ARBA" id="ARBA00004613"/>
    </source>
</evidence>
<keyword evidence="3" id="KW-0964">Secreted</keyword>
<reference evidence="7" key="1">
    <citation type="submission" date="2022-01" db="EMBL/GenBank/DDBJ databases">
        <authorList>
            <person name="King R."/>
        </authorList>
    </citation>
    <scope>NUCLEOTIDE SEQUENCE</scope>
</reference>
<evidence type="ECO:0000256" key="2">
    <source>
        <dbReference type="ARBA" id="ARBA00010701"/>
    </source>
</evidence>
<organism evidence="7 8">
    <name type="scientific">Chironomus riparius</name>
    <dbReference type="NCBI Taxonomy" id="315576"/>
    <lineage>
        <taxon>Eukaryota</taxon>
        <taxon>Metazoa</taxon>
        <taxon>Ecdysozoa</taxon>
        <taxon>Arthropoda</taxon>
        <taxon>Hexapoda</taxon>
        <taxon>Insecta</taxon>
        <taxon>Pterygota</taxon>
        <taxon>Neoptera</taxon>
        <taxon>Endopterygota</taxon>
        <taxon>Diptera</taxon>
        <taxon>Nematocera</taxon>
        <taxon>Chironomoidea</taxon>
        <taxon>Chironomidae</taxon>
        <taxon>Chironominae</taxon>
        <taxon>Chironomus</taxon>
    </lineage>
</organism>
<dbReference type="GO" id="GO:0016298">
    <property type="term" value="F:lipase activity"/>
    <property type="evidence" value="ECO:0007669"/>
    <property type="project" value="InterPro"/>
</dbReference>
<dbReference type="OrthoDB" id="199913at2759"/>
<dbReference type="Gene3D" id="3.40.50.1820">
    <property type="entry name" value="alpha/beta hydrolase"/>
    <property type="match status" value="1"/>
</dbReference>
<feature type="domain" description="Lipase" evidence="6">
    <location>
        <begin position="29"/>
        <end position="288"/>
    </location>
</feature>
<evidence type="ECO:0000313" key="7">
    <source>
        <dbReference type="EMBL" id="CAG9809623.1"/>
    </source>
</evidence>
<gene>
    <name evidence="7" type="ORF">CHIRRI_LOCUS12444</name>
</gene>
<accession>A0A9N9S5D5</accession>
<feature type="chain" id="PRO_5040349184" description="Lipase domain-containing protein" evidence="5">
    <location>
        <begin position="21"/>
        <end position="313"/>
    </location>
</feature>
<dbReference type="Pfam" id="PF00151">
    <property type="entry name" value="Lipase"/>
    <property type="match status" value="1"/>
</dbReference>
<dbReference type="EMBL" id="OU895879">
    <property type="protein sequence ID" value="CAG9809623.1"/>
    <property type="molecule type" value="Genomic_DNA"/>
</dbReference>
<name>A0A9N9S5D5_9DIPT</name>
<comment type="similarity">
    <text evidence="2 4">Belongs to the AB hydrolase superfamily. Lipase family.</text>
</comment>
<protein>
    <recommendedName>
        <fullName evidence="6">Lipase domain-containing protein</fullName>
    </recommendedName>
</protein>
<dbReference type="PANTHER" id="PTHR11610">
    <property type="entry name" value="LIPASE"/>
    <property type="match status" value="1"/>
</dbReference>
<comment type="subcellular location">
    <subcellularLocation>
        <location evidence="1">Secreted</location>
    </subcellularLocation>
</comment>
<feature type="signal peptide" evidence="5">
    <location>
        <begin position="1"/>
        <end position="20"/>
    </location>
</feature>
<dbReference type="PANTHER" id="PTHR11610:SF173">
    <property type="entry name" value="LIPASE DOMAIN-CONTAINING PROTEIN-RELATED"/>
    <property type="match status" value="1"/>
</dbReference>
<dbReference type="InterPro" id="IPR000734">
    <property type="entry name" value="TAG_lipase"/>
</dbReference>
<reference evidence="7" key="2">
    <citation type="submission" date="2022-10" db="EMBL/GenBank/DDBJ databases">
        <authorList>
            <consortium name="ENA_rothamsted_submissions"/>
            <consortium name="culmorum"/>
            <person name="King R."/>
        </authorList>
    </citation>
    <scope>NUCLEOTIDE SEQUENCE</scope>
</reference>
<dbReference type="SUPFAM" id="SSF53474">
    <property type="entry name" value="alpha/beta-Hydrolases"/>
    <property type="match status" value="1"/>
</dbReference>
<dbReference type="PRINTS" id="PR00821">
    <property type="entry name" value="TAGLIPASE"/>
</dbReference>
<evidence type="ECO:0000256" key="4">
    <source>
        <dbReference type="RuleBase" id="RU004262"/>
    </source>
</evidence>
<dbReference type="GO" id="GO:0016042">
    <property type="term" value="P:lipid catabolic process"/>
    <property type="evidence" value="ECO:0007669"/>
    <property type="project" value="TreeGrafter"/>
</dbReference>
<dbReference type="GO" id="GO:0005615">
    <property type="term" value="C:extracellular space"/>
    <property type="evidence" value="ECO:0007669"/>
    <property type="project" value="TreeGrafter"/>
</dbReference>
<dbReference type="AlphaFoldDB" id="A0A9N9S5D5"/>
<proteinExistence type="inferred from homology"/>
<evidence type="ECO:0000256" key="5">
    <source>
        <dbReference type="SAM" id="SignalP"/>
    </source>
</evidence>
<dbReference type="InterPro" id="IPR029058">
    <property type="entry name" value="AB_hydrolase_fold"/>
</dbReference>
<evidence type="ECO:0000256" key="3">
    <source>
        <dbReference type="ARBA" id="ARBA00022525"/>
    </source>
</evidence>
<evidence type="ECO:0000259" key="6">
    <source>
        <dbReference type="Pfam" id="PF00151"/>
    </source>
</evidence>
<keyword evidence="8" id="KW-1185">Reference proteome</keyword>
<dbReference type="Proteomes" id="UP001153620">
    <property type="component" value="Chromosome 3"/>
</dbReference>
<keyword evidence="5" id="KW-0732">Signal</keyword>
<dbReference type="InterPro" id="IPR013818">
    <property type="entry name" value="Lipase"/>
</dbReference>
<evidence type="ECO:0000313" key="8">
    <source>
        <dbReference type="Proteomes" id="UP001153620"/>
    </source>
</evidence>
<sequence length="313" mass="34866">MMKIVQKVLIFIIFTKSCVGFTPPKFDPETDVYFLLRIQNREFSKEEAVNLAQKEGLEKTAFDPSKPILFHVHGFIEDRKKPTHLLLDKTILEKADMNLFFVDWGKGAKTIDYGLARSRVDGISKVIGEFINYINAKHGLSPSNSCCIGFSLGAHICGLIHVYVTDGKLNKVYGLDPAGLLFDVNDPSTRISPDSASYVECIHTGFPLGIRSAICQTDFFVNKGTSQPGCSNLLNKDNFACSHNRAIQFFMEAIKTPNSFYGKLCSSQENAMLGNCEDEPGAFMVGKENREKQLTGIYHVITNEKVPFGRGKE</sequence>